<protein>
    <recommendedName>
        <fullName evidence="1">Ig-like domain-containing protein</fullName>
    </recommendedName>
</protein>
<feature type="non-terminal residue" evidence="2">
    <location>
        <position position="703"/>
    </location>
</feature>
<accession>A0A381UC40</accession>
<sequence length="703" mass="74782">MKKQYFFKTLVGAALFALLSQSSLLAQDAHVSLWNFDGGDLSATAGSDMEYMDDTGDLVEFGTTEALGLPAINGEVANVIKIPKLTTMDQGLRAPLPEDSNGDGDLVNNWTAIMDLYYPATSSGKKRSLIDVVTAEWVAGAADAEFYVSASNGIGTAGLEFGSLTPDAWHRIAIVVNIEGLWGKIYIDGQEVGSVTVPEDNLDGRWSLDTAFDQMVTLFVDDNGESEEVFVNSIQLRFESLNSGHILALGGAAAAGVPEELPPVPSFVDQWTPSGKYAKADTVLSAVINAGDTTISSDSISLTLNGEAVATDINSDGGILTVTSSGLGALAKGVKYEMALTYTDSVAGEHTQSRKFEVPVYFEDFDGVELGPNVDELAVALEEAWTRTGPEGWTVDNSGVPGVSEDHVGYIEDEDGDGHPDNDGVSEWAGWSFADYSWWVQVAGDQSRSLFSLAKNVVAVADPDEWDDTAHADGAANGWYKTFMTTPEIDVSGIVAGTLFANFHSSWRPEFDGNYHQEGYILASYDGAEAVEVMTWVSDTASANYHDHNQNEIVILPLNNPDGATKLQLTFGMREAGNDWWWAIDNLVINAGTVPPRIVTQPTGIEINEGEAFAVSVVADGGEPLSYQWSKDGVAIDGATSAEFGIGQASVADGGKYSVTVTNEAGEATSAEANIGVQASLGITIWSEDFEGLELGPNTDEGL</sequence>
<dbReference type="SUPFAM" id="SSF48726">
    <property type="entry name" value="Immunoglobulin"/>
    <property type="match status" value="1"/>
</dbReference>
<dbReference type="InterPro" id="IPR013320">
    <property type="entry name" value="ConA-like_dom_sf"/>
</dbReference>
<proteinExistence type="predicted"/>
<dbReference type="Pfam" id="PF07679">
    <property type="entry name" value="I-set"/>
    <property type="match status" value="1"/>
</dbReference>
<dbReference type="InterPro" id="IPR036179">
    <property type="entry name" value="Ig-like_dom_sf"/>
</dbReference>
<organism evidence="2">
    <name type="scientific">marine metagenome</name>
    <dbReference type="NCBI Taxonomy" id="408172"/>
    <lineage>
        <taxon>unclassified sequences</taxon>
        <taxon>metagenomes</taxon>
        <taxon>ecological metagenomes</taxon>
    </lineage>
</organism>
<feature type="domain" description="Ig-like" evidence="1">
    <location>
        <begin position="596"/>
        <end position="676"/>
    </location>
</feature>
<dbReference type="SUPFAM" id="SSF49899">
    <property type="entry name" value="Concanavalin A-like lectins/glucanases"/>
    <property type="match status" value="1"/>
</dbReference>
<dbReference type="Gene3D" id="2.60.40.10">
    <property type="entry name" value="Immunoglobulins"/>
    <property type="match status" value="1"/>
</dbReference>
<dbReference type="EMBL" id="UINC01006150">
    <property type="protein sequence ID" value="SVA25786.1"/>
    <property type="molecule type" value="Genomic_DNA"/>
</dbReference>
<name>A0A381UC40_9ZZZZ</name>
<dbReference type="InterPro" id="IPR013783">
    <property type="entry name" value="Ig-like_fold"/>
</dbReference>
<dbReference type="InterPro" id="IPR007110">
    <property type="entry name" value="Ig-like_dom"/>
</dbReference>
<evidence type="ECO:0000313" key="2">
    <source>
        <dbReference type="EMBL" id="SVA25786.1"/>
    </source>
</evidence>
<dbReference type="InterPro" id="IPR013098">
    <property type="entry name" value="Ig_I-set"/>
</dbReference>
<evidence type="ECO:0000259" key="1">
    <source>
        <dbReference type="PROSITE" id="PS50835"/>
    </source>
</evidence>
<dbReference type="PROSITE" id="PS50835">
    <property type="entry name" value="IG_LIKE"/>
    <property type="match status" value="1"/>
</dbReference>
<dbReference type="AlphaFoldDB" id="A0A381UC40"/>
<gene>
    <name evidence="2" type="ORF">METZ01_LOCUS78640</name>
</gene>
<reference evidence="2" key="1">
    <citation type="submission" date="2018-05" db="EMBL/GenBank/DDBJ databases">
        <authorList>
            <person name="Lanie J.A."/>
            <person name="Ng W.-L."/>
            <person name="Kazmierczak K.M."/>
            <person name="Andrzejewski T.M."/>
            <person name="Davidsen T.M."/>
            <person name="Wayne K.J."/>
            <person name="Tettelin H."/>
            <person name="Glass J.I."/>
            <person name="Rusch D."/>
            <person name="Podicherti R."/>
            <person name="Tsui H.-C.T."/>
            <person name="Winkler M.E."/>
        </authorList>
    </citation>
    <scope>NUCLEOTIDE SEQUENCE</scope>
</reference>